<gene>
    <name evidence="9" type="ORF">DSM02_2552</name>
</gene>
<comment type="caution">
    <text evidence="9">The sequence shown here is derived from an EMBL/GenBank/DDBJ whole genome shotgun (WGS) entry which is preliminary data.</text>
</comment>
<evidence type="ECO:0000259" key="7">
    <source>
        <dbReference type="Pfam" id="PF02687"/>
    </source>
</evidence>
<feature type="domain" description="ABC3 transporter permease C-terminal" evidence="7">
    <location>
        <begin position="282"/>
        <end position="397"/>
    </location>
</feature>
<keyword evidence="4 6" id="KW-1133">Transmembrane helix</keyword>
<feature type="transmembrane region" description="Helical" evidence="6">
    <location>
        <begin position="323"/>
        <end position="349"/>
    </location>
</feature>
<feature type="transmembrane region" description="Helical" evidence="6">
    <location>
        <begin position="715"/>
        <end position="734"/>
    </location>
</feature>
<dbReference type="EMBL" id="QOVK01000011">
    <property type="protein sequence ID" value="RXG20381.1"/>
    <property type="molecule type" value="Genomic_DNA"/>
</dbReference>
<evidence type="ECO:0000256" key="5">
    <source>
        <dbReference type="ARBA" id="ARBA00023136"/>
    </source>
</evidence>
<evidence type="ECO:0000313" key="10">
    <source>
        <dbReference type="Proteomes" id="UP000289859"/>
    </source>
</evidence>
<protein>
    <submittedName>
        <fullName evidence="9">ABC-type antimicrobial peptide transport system permease subunit</fullName>
    </submittedName>
</protein>
<evidence type="ECO:0000313" key="9">
    <source>
        <dbReference type="EMBL" id="RXG20381.1"/>
    </source>
</evidence>
<feature type="transmembrane region" description="Helical" evidence="6">
    <location>
        <begin position="277"/>
        <end position="296"/>
    </location>
</feature>
<dbReference type="Pfam" id="PF02687">
    <property type="entry name" value="FtsX"/>
    <property type="match status" value="2"/>
</dbReference>
<dbReference type="Pfam" id="PF12704">
    <property type="entry name" value="MacB_PCD"/>
    <property type="match status" value="2"/>
</dbReference>
<evidence type="ECO:0000256" key="2">
    <source>
        <dbReference type="ARBA" id="ARBA00022475"/>
    </source>
</evidence>
<dbReference type="GO" id="GO:0022857">
    <property type="term" value="F:transmembrane transporter activity"/>
    <property type="evidence" value="ECO:0007669"/>
    <property type="project" value="TreeGrafter"/>
</dbReference>
<feature type="domain" description="ABC3 transporter permease C-terminal" evidence="7">
    <location>
        <begin position="666"/>
        <end position="779"/>
    </location>
</feature>
<keyword evidence="5 6" id="KW-0472">Membrane</keyword>
<sequence length="786" mass="87724">MLRNYIKIAWRNLLKNKAFTIINLSGLTIGMTAVLLIAAWVQYQMGFERFHTHEDSLFKVYNRSTGPGEIYTWDVTSGPLGAALEKDFPEVAQSSRIYWSKDRLFSTGNTHIKAKGNDVDNAFLSMFSFPLLQGDSAHALDAVNTVVITEELAIKLFGTADVINKMVKIDNEDTYQITGVLENLPANTDFDFDYLVSLKANENLYSNNNSWSTNTFYTYVQLKPNTAVDEFNHKIKEEIKKYNAESETEIFLHPIKKWHLYSRFENGKVAGGRIETVRLVGLIGILILVIACINFMNLSTAQSRKRAGEVGVRKVIGAGRSSLMLQFIAESVLLASIAGVLAVLITIVVLPAFNQLIGSSVFINWLSPWLWLGLGVFILITGLLAGSYPAFLLSGFSPIKAFKGNFKKRGCVFNSRKVLVVTQFSVGIVLTISTVVIYNQINFVQNRDTGYDINHLIEIPLEGDIDKNFELIKNELLKNGAIEAMSKTAFGVTSEASTGSGFSWNGKSEEDEDLSFSLYRTSGDFVQTMGLNLIAGRDINLAQFPRDSTSILINEQALKKTGITDPIGKTIKRKDLTLTIAGVFEDFIIGSPYEEVKPMIVMGYKNYNYNTLLRLNPNNTTQKNLGLIEQVFKKYNPAYPFVYEFVDKSYAKKFADEKQMASLSFLFAGLAIFISCLGLFGLAANMAENRAKEMGVRKVLGASAQHVARLLASDLLKLVVISLLIASPMAYYIMQDWLQDYTYRVAIEWWIFIGTAAVLLIITMLTVSFQAIKAAWVNPVKSLRTE</sequence>
<evidence type="ECO:0000256" key="6">
    <source>
        <dbReference type="SAM" id="Phobius"/>
    </source>
</evidence>
<evidence type="ECO:0000256" key="3">
    <source>
        <dbReference type="ARBA" id="ARBA00022692"/>
    </source>
</evidence>
<evidence type="ECO:0000256" key="1">
    <source>
        <dbReference type="ARBA" id="ARBA00004651"/>
    </source>
</evidence>
<feature type="transmembrane region" description="Helical" evidence="6">
    <location>
        <begin position="369"/>
        <end position="397"/>
    </location>
</feature>
<dbReference type="AlphaFoldDB" id="A0A4Q0P281"/>
<evidence type="ECO:0000259" key="8">
    <source>
        <dbReference type="Pfam" id="PF12704"/>
    </source>
</evidence>
<feature type="transmembrane region" description="Helical" evidence="6">
    <location>
        <begin position="21"/>
        <end position="41"/>
    </location>
</feature>
<dbReference type="InterPro" id="IPR003838">
    <property type="entry name" value="ABC3_permease_C"/>
</dbReference>
<comment type="subcellular location">
    <subcellularLocation>
        <location evidence="1">Cell membrane</location>
        <topology evidence="1">Multi-pass membrane protein</topology>
    </subcellularLocation>
</comment>
<feature type="transmembrane region" description="Helical" evidence="6">
    <location>
        <begin position="418"/>
        <end position="438"/>
    </location>
</feature>
<dbReference type="InterPro" id="IPR025857">
    <property type="entry name" value="MacB_PCD"/>
</dbReference>
<dbReference type="OrthoDB" id="8740261at2"/>
<dbReference type="RefSeq" id="WP_128765952.1">
    <property type="nucleotide sequence ID" value="NZ_JBHUOO010000016.1"/>
</dbReference>
<dbReference type="PANTHER" id="PTHR30572">
    <property type="entry name" value="MEMBRANE COMPONENT OF TRANSPORTER-RELATED"/>
    <property type="match status" value="1"/>
</dbReference>
<evidence type="ECO:0000256" key="4">
    <source>
        <dbReference type="ARBA" id="ARBA00022989"/>
    </source>
</evidence>
<dbReference type="GO" id="GO:0005886">
    <property type="term" value="C:plasma membrane"/>
    <property type="evidence" value="ECO:0007669"/>
    <property type="project" value="UniProtKB-SubCell"/>
</dbReference>
<accession>A0A4Q0P281</accession>
<keyword evidence="2" id="KW-1003">Cell membrane</keyword>
<keyword evidence="3 6" id="KW-0812">Transmembrane</keyword>
<feature type="domain" description="MacB-like periplasmic core" evidence="8">
    <location>
        <begin position="426"/>
        <end position="620"/>
    </location>
</feature>
<feature type="domain" description="MacB-like periplasmic core" evidence="8">
    <location>
        <begin position="20"/>
        <end position="237"/>
    </location>
</feature>
<dbReference type="InterPro" id="IPR050250">
    <property type="entry name" value="Macrolide_Exporter_MacB"/>
</dbReference>
<feature type="transmembrane region" description="Helical" evidence="6">
    <location>
        <begin position="749"/>
        <end position="772"/>
    </location>
</feature>
<dbReference type="PANTHER" id="PTHR30572:SF18">
    <property type="entry name" value="ABC-TYPE MACROLIDE FAMILY EXPORT SYSTEM PERMEASE COMPONENT 2"/>
    <property type="match status" value="1"/>
</dbReference>
<organism evidence="9 10">
    <name type="scientific">Leeuwenhoekiella polynyae</name>
    <dbReference type="NCBI Taxonomy" id="1550906"/>
    <lineage>
        <taxon>Bacteria</taxon>
        <taxon>Pseudomonadati</taxon>
        <taxon>Bacteroidota</taxon>
        <taxon>Flavobacteriia</taxon>
        <taxon>Flavobacteriales</taxon>
        <taxon>Flavobacteriaceae</taxon>
        <taxon>Leeuwenhoekiella</taxon>
    </lineage>
</organism>
<reference evidence="9 10" key="1">
    <citation type="submission" date="2018-07" db="EMBL/GenBank/DDBJ databases">
        <title>Leeuwenhoekiella genomics.</title>
        <authorList>
            <person name="Tahon G."/>
            <person name="Willems A."/>
        </authorList>
    </citation>
    <scope>NUCLEOTIDE SEQUENCE [LARGE SCALE GENOMIC DNA]</scope>
    <source>
        <strain evidence="9 10">LMG 29608</strain>
    </source>
</reference>
<dbReference type="Proteomes" id="UP000289859">
    <property type="component" value="Unassembled WGS sequence"/>
</dbReference>
<proteinExistence type="predicted"/>
<feature type="transmembrane region" description="Helical" evidence="6">
    <location>
        <begin position="663"/>
        <end position="684"/>
    </location>
</feature>
<name>A0A4Q0P281_9FLAO</name>
<keyword evidence="10" id="KW-1185">Reference proteome</keyword>